<dbReference type="AlphaFoldDB" id="A0A8H3FTZ3"/>
<accession>A0A8H3FTZ3</accession>
<evidence type="ECO:0000313" key="1">
    <source>
        <dbReference type="EMBL" id="CAF9927291.1"/>
    </source>
</evidence>
<name>A0A8H3FTZ3_9LECA</name>
<reference evidence="1" key="1">
    <citation type="submission" date="2021-03" db="EMBL/GenBank/DDBJ databases">
        <authorList>
            <person name="Tagirdzhanova G."/>
        </authorList>
    </citation>
    <scope>NUCLEOTIDE SEQUENCE</scope>
</reference>
<gene>
    <name evidence="1" type="ORF">IMSHALPRED_007175</name>
</gene>
<comment type="caution">
    <text evidence="1">The sequence shown here is derived from an EMBL/GenBank/DDBJ whole genome shotgun (WGS) entry which is preliminary data.</text>
</comment>
<evidence type="ECO:0000313" key="2">
    <source>
        <dbReference type="Proteomes" id="UP000664534"/>
    </source>
</evidence>
<proteinExistence type="predicted"/>
<protein>
    <submittedName>
        <fullName evidence="1">Uncharacterized protein</fullName>
    </submittedName>
</protein>
<dbReference type="EMBL" id="CAJPDT010000046">
    <property type="protein sequence ID" value="CAF9927291.1"/>
    <property type="molecule type" value="Genomic_DNA"/>
</dbReference>
<dbReference type="Proteomes" id="UP000664534">
    <property type="component" value="Unassembled WGS sequence"/>
</dbReference>
<keyword evidence="2" id="KW-1185">Reference proteome</keyword>
<sequence>MPLPVWQESVVDPPSINVIPPQAPFFYAKKFFAVDSSGSTVGAIMRAQAKSVAAFHGNRSDTVTKWDHKCEMPQILENVPVNYFAGSGGTSPDTILRQPAAIERIRESDLWVLTTDGEIAERSVSELTRLADVVEVIHVPIVLLIVGGRYSSPSNTNISIGITFFAAAREALILFKDYSTGHLYLIGAKGGFAPLKNEGSLGSIDLSSWESLPEYTNEAAFVKHCEELAINLTQSQGRRSPTRATSLGPEWDNALVDICSSRYSYIAHPAKGNASGPA</sequence>
<organism evidence="1 2">
    <name type="scientific">Imshaugia aleurites</name>
    <dbReference type="NCBI Taxonomy" id="172621"/>
    <lineage>
        <taxon>Eukaryota</taxon>
        <taxon>Fungi</taxon>
        <taxon>Dikarya</taxon>
        <taxon>Ascomycota</taxon>
        <taxon>Pezizomycotina</taxon>
        <taxon>Lecanoromycetes</taxon>
        <taxon>OSLEUM clade</taxon>
        <taxon>Lecanoromycetidae</taxon>
        <taxon>Lecanorales</taxon>
        <taxon>Lecanorineae</taxon>
        <taxon>Parmeliaceae</taxon>
        <taxon>Imshaugia</taxon>
    </lineage>
</organism>
<dbReference type="OrthoDB" id="3554680at2759"/>